<keyword evidence="7" id="KW-1185">Reference proteome</keyword>
<dbReference type="NCBIfam" id="TIGR00444">
    <property type="entry name" value="mazG"/>
    <property type="match status" value="1"/>
</dbReference>
<dbReference type="InterPro" id="IPR011551">
    <property type="entry name" value="NTP_PyrPHydrolase_MazG"/>
</dbReference>
<dbReference type="KEGG" id="asem:NNL22_02820"/>
<dbReference type="CDD" id="cd11529">
    <property type="entry name" value="NTP-PPase_MazG_Cterm"/>
    <property type="match status" value="1"/>
</dbReference>
<dbReference type="PANTHER" id="PTHR30522">
    <property type="entry name" value="NUCLEOSIDE TRIPHOSPHATE PYROPHOSPHOHYDROLASE"/>
    <property type="match status" value="1"/>
</dbReference>
<dbReference type="GO" id="GO:0046076">
    <property type="term" value="P:dTTP catabolic process"/>
    <property type="evidence" value="ECO:0007669"/>
    <property type="project" value="TreeGrafter"/>
</dbReference>
<evidence type="ECO:0000313" key="6">
    <source>
        <dbReference type="EMBL" id="UZW75546.1"/>
    </source>
</evidence>
<dbReference type="GO" id="GO:0046047">
    <property type="term" value="P:TTP catabolic process"/>
    <property type="evidence" value="ECO:0007669"/>
    <property type="project" value="TreeGrafter"/>
</dbReference>
<dbReference type="GO" id="GO:0046081">
    <property type="term" value="P:dUTP catabolic process"/>
    <property type="evidence" value="ECO:0007669"/>
    <property type="project" value="TreeGrafter"/>
</dbReference>
<dbReference type="GO" id="GO:0006950">
    <property type="term" value="P:response to stress"/>
    <property type="evidence" value="ECO:0007669"/>
    <property type="project" value="UniProtKB-ARBA"/>
</dbReference>
<dbReference type="NCBIfam" id="NF007113">
    <property type="entry name" value="PRK09562.1"/>
    <property type="match status" value="1"/>
</dbReference>
<dbReference type="RefSeq" id="WP_251810630.1">
    <property type="nucleotide sequence ID" value="NZ_CP101527.1"/>
</dbReference>
<evidence type="ECO:0000313" key="7">
    <source>
        <dbReference type="Proteomes" id="UP001164472"/>
    </source>
</evidence>
<dbReference type="GO" id="GO:0046052">
    <property type="term" value="P:UTP catabolic process"/>
    <property type="evidence" value="ECO:0007669"/>
    <property type="project" value="TreeGrafter"/>
</dbReference>
<evidence type="ECO:0000256" key="2">
    <source>
        <dbReference type="ARBA" id="ARBA00061115"/>
    </source>
</evidence>
<dbReference type="GO" id="GO:0006203">
    <property type="term" value="P:dGTP catabolic process"/>
    <property type="evidence" value="ECO:0007669"/>
    <property type="project" value="TreeGrafter"/>
</dbReference>
<evidence type="ECO:0000256" key="1">
    <source>
        <dbReference type="ARBA" id="ARBA00052141"/>
    </source>
</evidence>
<keyword evidence="6" id="KW-0378">Hydrolase</keyword>
<dbReference type="InterPro" id="IPR048011">
    <property type="entry name" value="NTP-PPase_MazG-like_C"/>
</dbReference>
<dbReference type="Pfam" id="PF03819">
    <property type="entry name" value="MazG"/>
    <property type="match status" value="2"/>
</dbReference>
<dbReference type="Gene3D" id="1.10.287.1080">
    <property type="entry name" value="MazG-like"/>
    <property type="match status" value="2"/>
</dbReference>
<dbReference type="EMBL" id="CP101527">
    <property type="protein sequence ID" value="UZW75546.1"/>
    <property type="molecule type" value="Genomic_DNA"/>
</dbReference>
<proteinExistence type="inferred from homology"/>
<dbReference type="GO" id="GO:0047693">
    <property type="term" value="F:ATP diphosphatase activity"/>
    <property type="evidence" value="ECO:0007669"/>
    <property type="project" value="UniProtKB-EC"/>
</dbReference>
<name>A0A9E8KJZ0_9ALTE</name>
<comment type="catalytic activity">
    <reaction evidence="1">
        <text>ATP + H2O = AMP + diphosphate + H(+)</text>
        <dbReference type="Rhea" id="RHEA:14245"/>
        <dbReference type="ChEBI" id="CHEBI:15377"/>
        <dbReference type="ChEBI" id="CHEBI:15378"/>
        <dbReference type="ChEBI" id="CHEBI:30616"/>
        <dbReference type="ChEBI" id="CHEBI:33019"/>
        <dbReference type="ChEBI" id="CHEBI:456215"/>
        <dbReference type="EC" id="3.6.1.8"/>
    </reaction>
</comment>
<dbReference type="FunFam" id="1.10.287.1080:FF:000001">
    <property type="entry name" value="Nucleoside triphosphate pyrophosphohydrolase"/>
    <property type="match status" value="1"/>
</dbReference>
<dbReference type="GO" id="GO:0046061">
    <property type="term" value="P:dATP catabolic process"/>
    <property type="evidence" value="ECO:0007669"/>
    <property type="project" value="TreeGrafter"/>
</dbReference>
<feature type="domain" description="NTP pyrophosphohydrolase MazG-like" evidence="5">
    <location>
        <begin position="196"/>
        <end position="258"/>
    </location>
</feature>
<feature type="domain" description="NTP pyrophosphohydrolase MazG-like" evidence="5">
    <location>
        <begin position="30"/>
        <end position="103"/>
    </location>
</feature>
<evidence type="ECO:0000256" key="4">
    <source>
        <dbReference type="ARBA" id="ARBA00074799"/>
    </source>
</evidence>
<comment type="similarity">
    <text evidence="2">Belongs to the nucleoside triphosphate pyrophosphohydrolase family.</text>
</comment>
<organism evidence="6 7">
    <name type="scientific">Alkalimarinus sediminis</name>
    <dbReference type="NCBI Taxonomy" id="1632866"/>
    <lineage>
        <taxon>Bacteria</taxon>
        <taxon>Pseudomonadati</taxon>
        <taxon>Pseudomonadota</taxon>
        <taxon>Gammaproteobacteria</taxon>
        <taxon>Alteromonadales</taxon>
        <taxon>Alteromonadaceae</taxon>
        <taxon>Alkalimarinus</taxon>
    </lineage>
</organism>
<reference evidence="6" key="1">
    <citation type="submission" date="2022-07" db="EMBL/GenBank/DDBJ databases">
        <title>Alkalimarinus sp. nov., isolated from gut of a Alitta virens.</title>
        <authorList>
            <person name="Yang A.I."/>
            <person name="Shin N.-R."/>
        </authorList>
    </citation>
    <scope>NUCLEOTIDE SEQUENCE</scope>
    <source>
        <strain evidence="6">FA028</strain>
    </source>
</reference>
<gene>
    <name evidence="6" type="primary">mazG</name>
    <name evidence="6" type="ORF">NNL22_02820</name>
</gene>
<accession>A0A9E8KJZ0</accession>
<dbReference type="SUPFAM" id="SSF101386">
    <property type="entry name" value="all-alpha NTP pyrophosphatases"/>
    <property type="match status" value="2"/>
</dbReference>
<protein>
    <recommendedName>
        <fullName evidence="4">Nucleoside triphosphate pyrophosphohydrolase</fullName>
        <ecNumber evidence="3">3.6.1.8</ecNumber>
    </recommendedName>
</protein>
<dbReference type="FunFam" id="1.10.287.1080:FF:000003">
    <property type="entry name" value="Nucleoside triphosphate pyrophosphohydrolase"/>
    <property type="match status" value="1"/>
</dbReference>
<dbReference type="CDD" id="cd11528">
    <property type="entry name" value="NTP-PPase_MazG_Nterm"/>
    <property type="match status" value="1"/>
</dbReference>
<dbReference type="InterPro" id="IPR004518">
    <property type="entry name" value="MazG-like_dom"/>
</dbReference>
<dbReference type="EC" id="3.6.1.8" evidence="3"/>
<dbReference type="Proteomes" id="UP001164472">
    <property type="component" value="Chromosome"/>
</dbReference>
<dbReference type="AlphaFoldDB" id="A0A9E8KJZ0"/>
<dbReference type="InterPro" id="IPR048015">
    <property type="entry name" value="NTP-PPase_MazG-like_N"/>
</dbReference>
<evidence type="ECO:0000256" key="3">
    <source>
        <dbReference type="ARBA" id="ARBA00066372"/>
    </source>
</evidence>
<sequence>MNKEYSLEDLLYLMNRLRDPDKGCPWDTKQTFDSILPHTLEEAYEVADAIEKKDFDHLKDELGDLLFQVIFYAQMGKEAEHFDFSDIVSNLVSKLVRRHPHVFPDGTLESELADGETISEAEIKQNWERIKAEERALKAKKEALMALEAANKADSFTSVLDDIPTNLPSLARAEKLQKRAAHYAFDWPSIEPVFDKIQEELDELKEALAHPESDAPIQQKHIMEEVGDVLFCCVNLARVIKVNSDTALRSTNQKFVDRFQYIEKALHQQGKVLGDVPLDELDKLWDEAKGTFQKPLKRSV</sequence>
<evidence type="ECO:0000259" key="5">
    <source>
        <dbReference type="Pfam" id="PF03819"/>
    </source>
</evidence>
<dbReference type="PANTHER" id="PTHR30522:SF0">
    <property type="entry name" value="NUCLEOSIDE TRIPHOSPHATE PYROPHOSPHOHYDROLASE"/>
    <property type="match status" value="1"/>
</dbReference>